<protein>
    <submittedName>
        <fullName evidence="1">Uncharacterized protein</fullName>
    </submittedName>
</protein>
<sequence length="178" mass="21133">MDCAIAMYRGNDILAYHISPSPLWYPVIVKQYILPHVDLFTTLTVQALEDYYIPFQLVEIKFRLYQENPKLFVVVECEDFHFLEFYMWKNEMIADDMFDVIENFLWTEDALYEIMIQKYSNFVTITKDDHDVPIFLTDFTDEYIRAPEQHCLIGHIGQRAGFIRNPLVVLSSQQITNN</sequence>
<accession>A0AAV6TI94</accession>
<keyword evidence="2" id="KW-1185">Reference proteome</keyword>
<dbReference type="Proteomes" id="UP000827092">
    <property type="component" value="Unassembled WGS sequence"/>
</dbReference>
<proteinExistence type="predicted"/>
<dbReference type="AlphaFoldDB" id="A0AAV6TI94"/>
<evidence type="ECO:0000313" key="2">
    <source>
        <dbReference type="Proteomes" id="UP000827092"/>
    </source>
</evidence>
<gene>
    <name evidence="1" type="ORF">JTE90_027176</name>
</gene>
<dbReference type="EMBL" id="JAFNEN010004200">
    <property type="protein sequence ID" value="KAG8171288.1"/>
    <property type="molecule type" value="Genomic_DNA"/>
</dbReference>
<evidence type="ECO:0000313" key="1">
    <source>
        <dbReference type="EMBL" id="KAG8171288.1"/>
    </source>
</evidence>
<comment type="caution">
    <text evidence="1">The sequence shown here is derived from an EMBL/GenBank/DDBJ whole genome shotgun (WGS) entry which is preliminary data.</text>
</comment>
<reference evidence="1 2" key="1">
    <citation type="journal article" date="2022" name="Nat. Ecol. Evol.">
        <title>A masculinizing supergene underlies an exaggerated male reproductive morph in a spider.</title>
        <authorList>
            <person name="Hendrickx F."/>
            <person name="De Corte Z."/>
            <person name="Sonet G."/>
            <person name="Van Belleghem S.M."/>
            <person name="Kostlbacher S."/>
            <person name="Vangestel C."/>
        </authorList>
    </citation>
    <scope>NUCLEOTIDE SEQUENCE [LARGE SCALE GENOMIC DNA]</scope>
    <source>
        <strain evidence="1">W744_W776</strain>
    </source>
</reference>
<organism evidence="1 2">
    <name type="scientific">Oedothorax gibbosus</name>
    <dbReference type="NCBI Taxonomy" id="931172"/>
    <lineage>
        <taxon>Eukaryota</taxon>
        <taxon>Metazoa</taxon>
        <taxon>Ecdysozoa</taxon>
        <taxon>Arthropoda</taxon>
        <taxon>Chelicerata</taxon>
        <taxon>Arachnida</taxon>
        <taxon>Araneae</taxon>
        <taxon>Araneomorphae</taxon>
        <taxon>Entelegynae</taxon>
        <taxon>Araneoidea</taxon>
        <taxon>Linyphiidae</taxon>
        <taxon>Erigoninae</taxon>
        <taxon>Oedothorax</taxon>
    </lineage>
</organism>
<name>A0AAV6TI94_9ARAC</name>